<dbReference type="Proteomes" id="UP000245942">
    <property type="component" value="Unassembled WGS sequence"/>
</dbReference>
<dbReference type="OrthoDB" id="6718656at2759"/>
<sequence>MGGSFSAEGASSAPQPTVYLATYSNVPVYEMTIRGIAVMRRRTDGFLNATQILKVAGIEKAKRTKILEKEILTGEHEKVQGGYGKYQGTWIPLKRAQELAGSYNVAHLLRPVLEFDPRTADQVPTAGPKKRPNPNAPANSSYFKNGPGAVKSSTPKSSGSAAPEASTLRAPTQQPRFLQLRAPPSASTSDEAASGIMAPGSASLIGALSASGGTSGTEGIPPGSTPSMRQALSNYSQFGYTPQGVPLPSSSTTAVGKRAERDADDSMESMQGREAPAKRARAGSPGGSPPSRAEVPMIALGPSPVKDLSALAGPDSSLRGASHPRPQQVALGPPDELVRRSGGTRFADRPRPVKAQDEGERRMRDRLIALFMGSEGDVTAISLGGSAPASSESGPAPCVDAVIDDHGHTALHWAAALCKLPLVSMLVARPVTERGANLHAGNYAGETALHRSVLVTNAYDSSNFPDLLEILAPSLHTRDFKNRTVLHHIALVAALKGRATPARYYLASVLEYIAKKEGGKFASLVDAQDEDGETALGIAARQGNNSMVKMLLEVGARKDLSNIFGLRPSDWGIDGGSTSGGPSDLVTSLMRPPQPPIQKSQDVLTQLRSLLDELTSTSAKELAEKQEALQVTQSHLQSATRELTSRRKGISTAMAKVAELEERKLRVGNLKRRLFRVVTHGVESGGGAPAVEGEVEEEASPALITELLRLESDFSSSSSTSPEEGLVRVRSEDLSRLSLSPSQKQIEHLLLTRFLHHHFTLSNDSLRSATEAVQVEARQKEEKCRRVVSMYSRIEETQVEEILDELVAAVESNAEVDLARVAGFLARTGGTVVGLKK</sequence>
<dbReference type="AlphaFoldDB" id="A0A316U3Q3"/>
<dbReference type="InterPro" id="IPR002110">
    <property type="entry name" value="Ankyrin_rpt"/>
</dbReference>
<dbReference type="STRING" id="1684307.A0A316U3Q3"/>
<dbReference type="GO" id="GO:0030907">
    <property type="term" value="C:MBF transcription complex"/>
    <property type="evidence" value="ECO:0007669"/>
    <property type="project" value="TreeGrafter"/>
</dbReference>
<dbReference type="PROSITE" id="PS50088">
    <property type="entry name" value="ANK_REPEAT"/>
    <property type="match status" value="1"/>
</dbReference>
<feature type="compositionally biased region" description="Polar residues" evidence="5">
    <location>
        <begin position="225"/>
        <end position="240"/>
    </location>
</feature>
<evidence type="ECO:0000256" key="4">
    <source>
        <dbReference type="SAM" id="Coils"/>
    </source>
</evidence>
<feature type="region of interest" description="Disordered" evidence="5">
    <location>
        <begin position="119"/>
        <end position="176"/>
    </location>
</feature>
<evidence type="ECO:0000256" key="3">
    <source>
        <dbReference type="PROSITE-ProRule" id="PRU00023"/>
    </source>
</evidence>
<feature type="compositionally biased region" description="Polar residues" evidence="5">
    <location>
        <begin position="151"/>
        <end position="160"/>
    </location>
</feature>
<evidence type="ECO:0000256" key="5">
    <source>
        <dbReference type="SAM" id="MobiDB-lite"/>
    </source>
</evidence>
<dbReference type="GO" id="GO:0001228">
    <property type="term" value="F:DNA-binding transcription activator activity, RNA polymerase II-specific"/>
    <property type="evidence" value="ECO:0007669"/>
    <property type="project" value="UniProtKB-ARBA"/>
</dbReference>
<evidence type="ECO:0000313" key="7">
    <source>
        <dbReference type="EMBL" id="PWN19926.1"/>
    </source>
</evidence>
<dbReference type="InterPro" id="IPR036770">
    <property type="entry name" value="Ankyrin_rpt-contain_sf"/>
</dbReference>
<feature type="region of interest" description="Disordered" evidence="5">
    <location>
        <begin position="208"/>
        <end position="359"/>
    </location>
</feature>
<feature type="coiled-coil region" evidence="4">
    <location>
        <begin position="597"/>
        <end position="642"/>
    </location>
</feature>
<dbReference type="EMBL" id="KZ819329">
    <property type="protein sequence ID" value="PWN19926.1"/>
    <property type="molecule type" value="Genomic_DNA"/>
</dbReference>
<reference evidence="7 8" key="1">
    <citation type="journal article" date="2018" name="Mol. Biol. Evol.">
        <title>Broad Genomic Sampling Reveals a Smut Pathogenic Ancestry of the Fungal Clade Ustilaginomycotina.</title>
        <authorList>
            <person name="Kijpornyongpan T."/>
            <person name="Mondo S.J."/>
            <person name="Barry K."/>
            <person name="Sandor L."/>
            <person name="Lee J."/>
            <person name="Lipzen A."/>
            <person name="Pangilinan J."/>
            <person name="LaButti K."/>
            <person name="Hainaut M."/>
            <person name="Henrissat B."/>
            <person name="Grigoriev I.V."/>
            <person name="Spatafora J.W."/>
            <person name="Aime M.C."/>
        </authorList>
    </citation>
    <scope>NUCLEOTIDE SEQUENCE [LARGE SCALE GENOMIC DNA]</scope>
    <source>
        <strain evidence="7 8">MCA 4718</strain>
    </source>
</reference>
<dbReference type="PANTHER" id="PTHR43828:SF3">
    <property type="entry name" value="CHROMO DOMAIN-CONTAINING PROTEIN"/>
    <property type="match status" value="1"/>
</dbReference>
<feature type="compositionally biased region" description="Low complexity" evidence="5">
    <location>
        <begin position="208"/>
        <end position="220"/>
    </location>
</feature>
<evidence type="ECO:0000256" key="2">
    <source>
        <dbReference type="ARBA" id="ARBA00023043"/>
    </source>
</evidence>
<dbReference type="RefSeq" id="XP_025347086.1">
    <property type="nucleotide sequence ID" value="XM_025490370.1"/>
</dbReference>
<dbReference type="GeneID" id="37012104"/>
<dbReference type="InterPro" id="IPR036887">
    <property type="entry name" value="HTH_APSES_sf"/>
</dbReference>
<dbReference type="Gene3D" id="3.10.260.10">
    <property type="entry name" value="Transcription regulator HTH, APSES-type DNA-binding domain"/>
    <property type="match status" value="1"/>
</dbReference>
<gene>
    <name evidence="7" type="ORF">BCV69DRAFT_250169</name>
</gene>
<dbReference type="GO" id="GO:0033309">
    <property type="term" value="C:SBF transcription complex"/>
    <property type="evidence" value="ECO:0007669"/>
    <property type="project" value="TreeGrafter"/>
</dbReference>
<dbReference type="InterPro" id="IPR018004">
    <property type="entry name" value="KilA/APSES_HTH"/>
</dbReference>
<dbReference type="PROSITE" id="PS51299">
    <property type="entry name" value="HTH_APSES"/>
    <property type="match status" value="1"/>
</dbReference>
<dbReference type="Pfam" id="PF04383">
    <property type="entry name" value="KilA-N"/>
    <property type="match status" value="1"/>
</dbReference>
<dbReference type="SUPFAM" id="SSF54616">
    <property type="entry name" value="DNA-binding domain of Mlu1-box binding protein MBP1"/>
    <property type="match status" value="1"/>
</dbReference>
<keyword evidence="8" id="KW-1185">Reference proteome</keyword>
<keyword evidence="1" id="KW-0677">Repeat</keyword>
<dbReference type="SMART" id="SM00248">
    <property type="entry name" value="ANK"/>
    <property type="match status" value="2"/>
</dbReference>
<evidence type="ECO:0000313" key="8">
    <source>
        <dbReference type="Proteomes" id="UP000245942"/>
    </source>
</evidence>
<dbReference type="GO" id="GO:0003677">
    <property type="term" value="F:DNA binding"/>
    <property type="evidence" value="ECO:0007669"/>
    <property type="project" value="InterPro"/>
</dbReference>
<dbReference type="Pfam" id="PF00023">
    <property type="entry name" value="Ank"/>
    <property type="match status" value="1"/>
</dbReference>
<evidence type="ECO:0000259" key="6">
    <source>
        <dbReference type="PROSITE" id="PS51299"/>
    </source>
</evidence>
<organism evidence="7 8">
    <name type="scientific">Pseudomicrostroma glucosiphilum</name>
    <dbReference type="NCBI Taxonomy" id="1684307"/>
    <lineage>
        <taxon>Eukaryota</taxon>
        <taxon>Fungi</taxon>
        <taxon>Dikarya</taxon>
        <taxon>Basidiomycota</taxon>
        <taxon>Ustilaginomycotina</taxon>
        <taxon>Exobasidiomycetes</taxon>
        <taxon>Microstromatales</taxon>
        <taxon>Microstromatales incertae sedis</taxon>
        <taxon>Pseudomicrostroma</taxon>
    </lineage>
</organism>
<feature type="compositionally biased region" description="Basic and acidic residues" evidence="5">
    <location>
        <begin position="346"/>
        <end position="359"/>
    </location>
</feature>
<dbReference type="PANTHER" id="PTHR43828">
    <property type="entry name" value="ASPARAGINASE"/>
    <property type="match status" value="1"/>
</dbReference>
<name>A0A316U3Q3_9BASI</name>
<protein>
    <submittedName>
        <fullName evidence="7">Apses-domain-containing protein</fullName>
    </submittedName>
</protein>
<feature type="domain" description="HTH APSES-type" evidence="6">
    <location>
        <begin position="18"/>
        <end position="124"/>
    </location>
</feature>
<dbReference type="InterPro" id="IPR051642">
    <property type="entry name" value="SWI6-like"/>
</dbReference>
<evidence type="ECO:0000256" key="1">
    <source>
        <dbReference type="ARBA" id="ARBA00022737"/>
    </source>
</evidence>
<dbReference type="FunFam" id="3.10.260.10:FF:000001">
    <property type="entry name" value="APSES transcription factor (MbpA)"/>
    <property type="match status" value="1"/>
</dbReference>
<dbReference type="Gene3D" id="1.25.40.20">
    <property type="entry name" value="Ankyrin repeat-containing domain"/>
    <property type="match status" value="1"/>
</dbReference>
<accession>A0A316U3Q3</accession>
<keyword evidence="4" id="KW-0175">Coiled coil</keyword>
<feature type="repeat" description="ANK" evidence="3">
    <location>
        <begin position="531"/>
        <end position="563"/>
    </location>
</feature>
<dbReference type="InterPro" id="IPR003163">
    <property type="entry name" value="Tscrpt_reg_HTH_APSES-type"/>
</dbReference>
<proteinExistence type="predicted"/>
<keyword evidence="2 3" id="KW-0040">ANK repeat</keyword>
<dbReference type="PROSITE" id="PS50297">
    <property type="entry name" value="ANK_REP_REGION"/>
    <property type="match status" value="1"/>
</dbReference>
<dbReference type="SUPFAM" id="SSF48403">
    <property type="entry name" value="Ankyrin repeat"/>
    <property type="match status" value="1"/>
</dbReference>
<dbReference type="SMART" id="SM01252">
    <property type="entry name" value="KilA-N"/>
    <property type="match status" value="1"/>
</dbReference>